<dbReference type="NCBIfam" id="TIGR00026">
    <property type="entry name" value="hi_GC_TIGR00026"/>
    <property type="match status" value="1"/>
</dbReference>
<evidence type="ECO:0000313" key="4">
    <source>
        <dbReference type="Proteomes" id="UP000189777"/>
    </source>
</evidence>
<dbReference type="AlphaFoldDB" id="A0A1T5K1R1"/>
<evidence type="ECO:0000256" key="2">
    <source>
        <dbReference type="ARBA" id="ARBA00049106"/>
    </source>
</evidence>
<keyword evidence="4" id="KW-1185">Reference proteome</keyword>
<dbReference type="PANTHER" id="PTHR39428:SF1">
    <property type="entry name" value="F420H(2)-DEPENDENT QUINONE REDUCTASE RV1261C"/>
    <property type="match status" value="1"/>
</dbReference>
<proteinExistence type="inferred from homology"/>
<protein>
    <submittedName>
        <fullName evidence="3">Deazaflavin-dependent oxidoreductase, nitroreductase family</fullName>
    </submittedName>
</protein>
<dbReference type="GO" id="GO:0005886">
    <property type="term" value="C:plasma membrane"/>
    <property type="evidence" value="ECO:0007669"/>
    <property type="project" value="TreeGrafter"/>
</dbReference>
<dbReference type="PANTHER" id="PTHR39428">
    <property type="entry name" value="F420H(2)-DEPENDENT QUINONE REDUCTASE RV1261C"/>
    <property type="match status" value="1"/>
</dbReference>
<gene>
    <name evidence="3" type="ORF">SAMN04324258_1767</name>
</gene>
<organism evidence="3 4">
    <name type="scientific">Krasilnikoviella flava</name>
    <dbReference type="NCBI Taxonomy" id="526729"/>
    <lineage>
        <taxon>Bacteria</taxon>
        <taxon>Bacillati</taxon>
        <taxon>Actinomycetota</taxon>
        <taxon>Actinomycetes</taxon>
        <taxon>Micrococcales</taxon>
        <taxon>Promicromonosporaceae</taxon>
        <taxon>Krasilnikoviella</taxon>
    </lineage>
</organism>
<name>A0A1T5K1R1_9MICO</name>
<evidence type="ECO:0000256" key="1">
    <source>
        <dbReference type="ARBA" id="ARBA00008710"/>
    </source>
</evidence>
<dbReference type="InterPro" id="IPR012349">
    <property type="entry name" value="Split_barrel_FMN-bd"/>
</dbReference>
<dbReference type="GO" id="GO:0070967">
    <property type="term" value="F:coenzyme F420 binding"/>
    <property type="evidence" value="ECO:0007669"/>
    <property type="project" value="TreeGrafter"/>
</dbReference>
<dbReference type="InterPro" id="IPR004378">
    <property type="entry name" value="F420H2_quin_Rdtase"/>
</dbReference>
<comment type="catalytic activity">
    <reaction evidence="2">
        <text>oxidized coenzyme F420-(gamma-L-Glu)(n) + a quinol + H(+) = reduced coenzyme F420-(gamma-L-Glu)(n) + a quinone</text>
        <dbReference type="Rhea" id="RHEA:39663"/>
        <dbReference type="Rhea" id="RHEA-COMP:12939"/>
        <dbReference type="Rhea" id="RHEA-COMP:14378"/>
        <dbReference type="ChEBI" id="CHEBI:15378"/>
        <dbReference type="ChEBI" id="CHEBI:24646"/>
        <dbReference type="ChEBI" id="CHEBI:132124"/>
        <dbReference type="ChEBI" id="CHEBI:133980"/>
        <dbReference type="ChEBI" id="CHEBI:139511"/>
    </reaction>
</comment>
<dbReference type="Gene3D" id="2.30.110.10">
    <property type="entry name" value="Electron Transport, Fmn-binding Protein, Chain A"/>
    <property type="match status" value="1"/>
</dbReference>
<comment type="similarity">
    <text evidence="1">Belongs to the F420H(2)-dependent quinone reductase family.</text>
</comment>
<dbReference type="OrthoDB" id="8225825at2"/>
<accession>A0A1T5K1R1</accession>
<reference evidence="3 4" key="1">
    <citation type="submission" date="2017-02" db="EMBL/GenBank/DDBJ databases">
        <authorList>
            <person name="Peterson S.W."/>
        </authorList>
    </citation>
    <scope>NUCLEOTIDE SEQUENCE [LARGE SCALE GENOMIC DNA]</scope>
    <source>
        <strain evidence="3 4">DSM 21481</strain>
    </source>
</reference>
<dbReference type="STRING" id="526729.SAMN04324258_1767"/>
<evidence type="ECO:0000313" key="3">
    <source>
        <dbReference type="EMBL" id="SKC57712.1"/>
    </source>
</evidence>
<sequence>MTFTHPRGTRQPRGRFLAGRNRRAARRAGRATGGLLSLTTIGRKTGQERSTPVGGFPGGNGSWIVVASAAGARANPAWYLNLAAHPDRATVTTGGQTLPVVAEELHGVERAAAWRTVTTISPGFATYQARTDRELPVIRLIPRA</sequence>
<dbReference type="RefSeq" id="WP_079573573.1">
    <property type="nucleotide sequence ID" value="NZ_FUZQ01000003.1"/>
</dbReference>
<dbReference type="Proteomes" id="UP000189777">
    <property type="component" value="Unassembled WGS sequence"/>
</dbReference>
<dbReference type="GO" id="GO:0016491">
    <property type="term" value="F:oxidoreductase activity"/>
    <property type="evidence" value="ECO:0007669"/>
    <property type="project" value="InterPro"/>
</dbReference>
<dbReference type="Pfam" id="PF04075">
    <property type="entry name" value="F420H2_quin_red"/>
    <property type="match status" value="1"/>
</dbReference>
<dbReference type="EMBL" id="FUZQ01000003">
    <property type="protein sequence ID" value="SKC57712.1"/>
    <property type="molecule type" value="Genomic_DNA"/>
</dbReference>